<evidence type="ECO:0000313" key="5">
    <source>
        <dbReference type="Proteomes" id="UP001610563"/>
    </source>
</evidence>
<organism evidence="4 5">
    <name type="scientific">Aspergillus keveii</name>
    <dbReference type="NCBI Taxonomy" id="714993"/>
    <lineage>
        <taxon>Eukaryota</taxon>
        <taxon>Fungi</taxon>
        <taxon>Dikarya</taxon>
        <taxon>Ascomycota</taxon>
        <taxon>Pezizomycotina</taxon>
        <taxon>Eurotiomycetes</taxon>
        <taxon>Eurotiomycetidae</taxon>
        <taxon>Eurotiales</taxon>
        <taxon>Aspergillaceae</taxon>
        <taxon>Aspergillus</taxon>
        <taxon>Aspergillus subgen. Nidulantes</taxon>
    </lineage>
</organism>
<dbReference type="InterPro" id="IPR013780">
    <property type="entry name" value="Glyco_hydro_b"/>
</dbReference>
<dbReference type="Gene3D" id="3.20.20.80">
    <property type="entry name" value="Glycosidases"/>
    <property type="match status" value="1"/>
</dbReference>
<dbReference type="Proteomes" id="UP001610563">
    <property type="component" value="Unassembled WGS sequence"/>
</dbReference>
<dbReference type="PANTHER" id="PTHR10357:SF179">
    <property type="entry name" value="NEUTRAL AND BASIC AMINO ACID TRANSPORT PROTEIN RBAT"/>
    <property type="match status" value="1"/>
</dbReference>
<evidence type="ECO:0000313" key="4">
    <source>
        <dbReference type="EMBL" id="KAL2784611.1"/>
    </source>
</evidence>
<feature type="domain" description="Glycosyl hydrolase family 13 catalytic" evidence="3">
    <location>
        <begin position="18"/>
        <end position="443"/>
    </location>
</feature>
<dbReference type="Gene3D" id="3.90.400.10">
    <property type="entry name" value="Oligo-1,6-glucosidase, Domain 2"/>
    <property type="match status" value="1"/>
</dbReference>
<evidence type="ECO:0000259" key="3">
    <source>
        <dbReference type="SMART" id="SM00642"/>
    </source>
</evidence>
<proteinExistence type="inferred from homology"/>
<sequence length="607" mass="69044">MAFSEHTRQWWKEAVVYQIYPASFCDSNGDGIGDLAGITSKLDYLVNLGVNVIWVSPMYESPQVDMGYDISNYEAVHAPYGTVEDMEVLIRETHARGMKLMLDLVINHTSDQHEWFKESRSSKDNPKRDWYIWRPPRYSPEGKRLPPNNWRAAWGPISAWEWDEATQEYYFHIFAAQQPDLNWENSEARKAIYASAMEFWLKRGVDGFRIDVVNMYSKPPAFPNAPIVDPSTPYQPASALFCNGPRMHEFLGEMSEILTKYGAITVGELPNTPNLQDVLGYVSAKSNKLSMVFQFEVVTVGMGTDITYDARPHNFGLPVFKQAVDSTQSLIRNTDGWTTVFLENHDQARSISRFANDSPEFRVRSAKMLALMQACLTGTQYVYQGQEIGTVNAPKDMYPLENYLDIGSIGHITSIKEKYGADNKEELEKAFDSLAYFARDHGRLPISWAGGKYGGFCDGFGKSEEEVKKPWMEPHPLAKEINVASQLDDTNSVLAYWKKMLAFRREYKDLLVYGDFRDIRPDDEDLFIFVKESSDTSKALVVLNFTTKEQSWTKPTAEDLGQPKGSEVKLEMITSTHGEQETKTLAALEGRVYLVALRCTVQDRQTT</sequence>
<gene>
    <name evidence="4" type="ORF">BJX66DRAFT_316430</name>
</gene>
<name>A0ABR4FMW7_9EURO</name>
<comment type="similarity">
    <text evidence="1">Belongs to the glycosyl hydrolase 13 family.</text>
</comment>
<dbReference type="Gene3D" id="2.60.40.1180">
    <property type="entry name" value="Golgi alpha-mannosidase II"/>
    <property type="match status" value="1"/>
</dbReference>
<dbReference type="PANTHER" id="PTHR10357">
    <property type="entry name" value="ALPHA-AMYLASE FAMILY MEMBER"/>
    <property type="match status" value="1"/>
</dbReference>
<evidence type="ECO:0000256" key="1">
    <source>
        <dbReference type="ARBA" id="ARBA00008061"/>
    </source>
</evidence>
<keyword evidence="2" id="KW-0462">Maltose metabolism</keyword>
<keyword evidence="4" id="KW-0378">Hydrolase</keyword>
<dbReference type="GO" id="GO:0016787">
    <property type="term" value="F:hydrolase activity"/>
    <property type="evidence" value="ECO:0007669"/>
    <property type="project" value="UniProtKB-KW"/>
</dbReference>
<dbReference type="SMART" id="SM00642">
    <property type="entry name" value="Aamy"/>
    <property type="match status" value="1"/>
</dbReference>
<protein>
    <submittedName>
        <fullName evidence="4">Glycoside hydrolase superfamily</fullName>
    </submittedName>
</protein>
<keyword evidence="5" id="KW-1185">Reference proteome</keyword>
<dbReference type="Pfam" id="PF00128">
    <property type="entry name" value="Alpha-amylase"/>
    <property type="match status" value="1"/>
</dbReference>
<dbReference type="SUPFAM" id="SSF51011">
    <property type="entry name" value="Glycosyl hydrolase domain"/>
    <property type="match status" value="1"/>
</dbReference>
<reference evidence="4 5" key="1">
    <citation type="submission" date="2024-07" db="EMBL/GenBank/DDBJ databases">
        <title>Section-level genome sequencing and comparative genomics of Aspergillus sections Usti and Cavernicolus.</title>
        <authorList>
            <consortium name="Lawrence Berkeley National Laboratory"/>
            <person name="Nybo J.L."/>
            <person name="Vesth T.C."/>
            <person name="Theobald S."/>
            <person name="Frisvad J.C."/>
            <person name="Larsen T.O."/>
            <person name="Kjaerboelling I."/>
            <person name="Rothschild-Mancinelli K."/>
            <person name="Lyhne E.K."/>
            <person name="Kogle M.E."/>
            <person name="Barry K."/>
            <person name="Clum A."/>
            <person name="Na H."/>
            <person name="Ledsgaard L."/>
            <person name="Lin J."/>
            <person name="Lipzen A."/>
            <person name="Kuo A."/>
            <person name="Riley R."/>
            <person name="Mondo S."/>
            <person name="Labutti K."/>
            <person name="Haridas S."/>
            <person name="Pangalinan J."/>
            <person name="Salamov A.A."/>
            <person name="Simmons B.A."/>
            <person name="Magnuson J.K."/>
            <person name="Chen J."/>
            <person name="Drula E."/>
            <person name="Henrissat B."/>
            <person name="Wiebenga A."/>
            <person name="Lubbers R.J."/>
            <person name="Gomes A.C."/>
            <person name="Makela M.R."/>
            <person name="Stajich J."/>
            <person name="Grigoriev I.V."/>
            <person name="Mortensen U.H."/>
            <person name="De Vries R.P."/>
            <person name="Baker S.E."/>
            <person name="Andersen M.R."/>
        </authorList>
    </citation>
    <scope>NUCLEOTIDE SEQUENCE [LARGE SCALE GENOMIC DNA]</scope>
    <source>
        <strain evidence="4 5">CBS 209.92</strain>
    </source>
</reference>
<evidence type="ECO:0000256" key="2">
    <source>
        <dbReference type="ARBA" id="ARBA00026248"/>
    </source>
</evidence>
<dbReference type="EMBL" id="JBFTWV010000173">
    <property type="protein sequence ID" value="KAL2784611.1"/>
    <property type="molecule type" value="Genomic_DNA"/>
</dbReference>
<dbReference type="InterPro" id="IPR017853">
    <property type="entry name" value="GH"/>
</dbReference>
<dbReference type="SUPFAM" id="SSF51445">
    <property type="entry name" value="(Trans)glycosidases"/>
    <property type="match status" value="1"/>
</dbReference>
<dbReference type="CDD" id="cd11333">
    <property type="entry name" value="AmyAc_SI_OligoGlu_DGase"/>
    <property type="match status" value="1"/>
</dbReference>
<comment type="caution">
    <text evidence="4">The sequence shown here is derived from an EMBL/GenBank/DDBJ whole genome shotgun (WGS) entry which is preliminary data.</text>
</comment>
<accession>A0ABR4FMW7</accession>
<dbReference type="InterPro" id="IPR045857">
    <property type="entry name" value="O16G_dom_2"/>
</dbReference>
<dbReference type="InterPro" id="IPR006047">
    <property type="entry name" value="GH13_cat_dom"/>
</dbReference>